<keyword evidence="3" id="KW-0597">Phosphoprotein</keyword>
<dbReference type="Pfam" id="PF02518">
    <property type="entry name" value="HATPase_c"/>
    <property type="match status" value="1"/>
</dbReference>
<evidence type="ECO:0000256" key="3">
    <source>
        <dbReference type="PROSITE-ProRule" id="PRU00169"/>
    </source>
</evidence>
<dbReference type="InterPro" id="IPR000700">
    <property type="entry name" value="PAS-assoc_C"/>
</dbReference>
<dbReference type="Pfam" id="PF12860">
    <property type="entry name" value="PAS_7"/>
    <property type="match status" value="1"/>
</dbReference>
<name>A0A0M7AEZ1_9HYPH</name>
<comment type="catalytic activity">
    <reaction evidence="1">
        <text>ATP + protein L-histidine = ADP + protein N-phospho-L-histidine.</text>
        <dbReference type="EC" id="2.7.13.3"/>
    </reaction>
</comment>
<evidence type="ECO:0000259" key="6">
    <source>
        <dbReference type="PROSITE" id="PS50113"/>
    </source>
</evidence>
<dbReference type="InterPro" id="IPR013656">
    <property type="entry name" value="PAS_4"/>
</dbReference>
<dbReference type="InterPro" id="IPR036890">
    <property type="entry name" value="HATPase_C_sf"/>
</dbReference>
<dbReference type="PROSITE" id="PS50110">
    <property type="entry name" value="RESPONSE_REGULATORY"/>
    <property type="match status" value="1"/>
</dbReference>
<reference evidence="8" key="1">
    <citation type="submission" date="2015-07" db="EMBL/GenBank/DDBJ databases">
        <authorList>
            <person name="Rodrigo-Torres Lidia"/>
            <person name="Arahal R.David."/>
        </authorList>
    </citation>
    <scope>NUCLEOTIDE SEQUENCE [LARGE SCALE GENOMIC DNA]</scope>
    <source>
        <strain evidence="8">CECT 5112</strain>
    </source>
</reference>
<dbReference type="SUPFAM" id="SSF52172">
    <property type="entry name" value="CheY-like"/>
    <property type="match status" value="1"/>
</dbReference>
<dbReference type="SMART" id="SM00448">
    <property type="entry name" value="REC"/>
    <property type="match status" value="1"/>
</dbReference>
<evidence type="ECO:0000259" key="5">
    <source>
        <dbReference type="PROSITE" id="PS50110"/>
    </source>
</evidence>
<evidence type="ECO:0000313" key="8">
    <source>
        <dbReference type="Proteomes" id="UP000053235"/>
    </source>
</evidence>
<dbReference type="Proteomes" id="UP000053235">
    <property type="component" value="Unassembled WGS sequence"/>
</dbReference>
<feature type="domain" description="Histidine kinase" evidence="4">
    <location>
        <begin position="315"/>
        <end position="539"/>
    </location>
</feature>
<evidence type="ECO:0000259" key="4">
    <source>
        <dbReference type="PROSITE" id="PS50109"/>
    </source>
</evidence>
<dbReference type="InterPro" id="IPR005467">
    <property type="entry name" value="His_kinase_dom"/>
</dbReference>
<dbReference type="OrthoDB" id="9796100at2"/>
<dbReference type="InterPro" id="IPR004358">
    <property type="entry name" value="Sig_transdc_His_kin-like_C"/>
</dbReference>
<dbReference type="SMART" id="SM00387">
    <property type="entry name" value="HATPase_c"/>
    <property type="match status" value="1"/>
</dbReference>
<dbReference type="PRINTS" id="PR00344">
    <property type="entry name" value="BCTRLSENSOR"/>
</dbReference>
<dbReference type="SUPFAM" id="SSF55785">
    <property type="entry name" value="PYP-like sensor domain (PAS domain)"/>
    <property type="match status" value="2"/>
</dbReference>
<dbReference type="PANTHER" id="PTHR43065:SF42">
    <property type="entry name" value="TWO-COMPONENT SENSOR PPRA"/>
    <property type="match status" value="1"/>
</dbReference>
<dbReference type="InterPro" id="IPR000014">
    <property type="entry name" value="PAS"/>
</dbReference>
<protein>
    <recommendedName>
        <fullName evidence="2">histidine kinase</fullName>
        <ecNumber evidence="2">2.7.13.3</ecNumber>
    </recommendedName>
</protein>
<dbReference type="PROSITE" id="PS50113">
    <property type="entry name" value="PAC"/>
    <property type="match status" value="1"/>
</dbReference>
<feature type="modified residue" description="4-aspartylphosphate" evidence="3">
    <location>
        <position position="612"/>
    </location>
</feature>
<gene>
    <name evidence="7" type="ORF">LAX5112_03100</name>
</gene>
<evidence type="ECO:0000256" key="2">
    <source>
        <dbReference type="ARBA" id="ARBA00012438"/>
    </source>
</evidence>
<sequence>MFKSYRNVASSLRVRNKAVAKASIAPYCSGMEETKQLKAQIDLLQAALDHINQGFTVFDSDLRLVAWNRGLYDMLDMPESIVRRGAHLEDFIRVNAERGEYGPGDIEAKIERRIERAKLFEPHYFERIRPNGQIIAVSGTPLPQGGFVTIYSDVTEERQRQEKLERTVEERTHALQQSEDWLRLVTDNIPALIAYLSPGPVFRFANRRYADWFGHSIVSIAGRPARDIVGDELFAELEPHINRAFEGNAVSYEYQRERLDGTMAYMRSTLIPDMTIDGRTLGIFVLSLDASDQKAAEAALVQSQRMDAVGKLTGGLAHDFNNLLAIMMGNLLTLGRMEPPVGKEALDSKITPMLEAAKRGSDLIQRLLAFSRGKPVDPQKVPVSDVIGSAARLLEGSLPSSITLTIDAEDRCIGALIDPTQMETTFINMAFNARDAMPDGGSFSIALRATDLDSQQAQDLSVPAGEYAVITVADTGSGMDEDSQLKIFEPFFTTKAFGTGSGLGLSMVYGFIQQSGGAIQVRSKLGEGTALTIYLPLVRLQNAGDIGESENKASLKYGSGELLLLIEDDPDVSKTIADQLQNLGFAILKAENADDARQLALDLPELRAVLSDIIMPGQTNGLKLAREIRQNRPELGIALMTGYADWSALADNSSNCEFPVLAKPFNDYQLAETLRKILQP</sequence>
<keyword evidence="8" id="KW-1185">Reference proteome</keyword>
<dbReference type="Gene3D" id="3.30.450.20">
    <property type="entry name" value="PAS domain"/>
    <property type="match status" value="2"/>
</dbReference>
<dbReference type="SUPFAM" id="SSF47384">
    <property type="entry name" value="Homodimeric domain of signal transducing histidine kinase"/>
    <property type="match status" value="1"/>
</dbReference>
<accession>A0A0M7AEZ1</accession>
<dbReference type="InterPro" id="IPR036097">
    <property type="entry name" value="HisK_dim/P_sf"/>
</dbReference>
<dbReference type="Pfam" id="PF08448">
    <property type="entry name" value="PAS_4"/>
    <property type="match status" value="1"/>
</dbReference>
<dbReference type="InterPro" id="IPR035965">
    <property type="entry name" value="PAS-like_dom_sf"/>
</dbReference>
<dbReference type="InterPro" id="IPR003594">
    <property type="entry name" value="HATPase_dom"/>
</dbReference>
<evidence type="ECO:0000313" key="7">
    <source>
        <dbReference type="EMBL" id="CTQ72214.1"/>
    </source>
</evidence>
<dbReference type="GO" id="GO:0000155">
    <property type="term" value="F:phosphorelay sensor kinase activity"/>
    <property type="evidence" value="ECO:0007669"/>
    <property type="project" value="InterPro"/>
</dbReference>
<dbReference type="Gene3D" id="3.40.50.2300">
    <property type="match status" value="1"/>
</dbReference>
<dbReference type="STRING" id="388408.LAX5112_03100"/>
<dbReference type="AlphaFoldDB" id="A0A0M7AEZ1"/>
<dbReference type="Gene3D" id="1.10.287.130">
    <property type="match status" value="1"/>
</dbReference>
<proteinExistence type="predicted"/>
<feature type="domain" description="Response regulatory" evidence="5">
    <location>
        <begin position="562"/>
        <end position="678"/>
    </location>
</feature>
<evidence type="ECO:0000256" key="1">
    <source>
        <dbReference type="ARBA" id="ARBA00000085"/>
    </source>
</evidence>
<dbReference type="PANTHER" id="PTHR43065">
    <property type="entry name" value="SENSOR HISTIDINE KINASE"/>
    <property type="match status" value="1"/>
</dbReference>
<dbReference type="EC" id="2.7.13.3" evidence="2"/>
<dbReference type="InterPro" id="IPR001789">
    <property type="entry name" value="Sig_transdc_resp-reg_receiver"/>
</dbReference>
<feature type="domain" description="PAC" evidence="6">
    <location>
        <begin position="250"/>
        <end position="302"/>
    </location>
</feature>
<dbReference type="RefSeq" id="WP_082429108.1">
    <property type="nucleotide sequence ID" value="NZ_CXWD01000012.1"/>
</dbReference>
<dbReference type="SUPFAM" id="SSF55874">
    <property type="entry name" value="ATPase domain of HSP90 chaperone/DNA topoisomerase II/histidine kinase"/>
    <property type="match status" value="1"/>
</dbReference>
<dbReference type="NCBIfam" id="TIGR00229">
    <property type="entry name" value="sensory_box"/>
    <property type="match status" value="1"/>
</dbReference>
<dbReference type="Pfam" id="PF00072">
    <property type="entry name" value="Response_reg"/>
    <property type="match status" value="1"/>
</dbReference>
<dbReference type="Gene3D" id="3.30.565.10">
    <property type="entry name" value="Histidine kinase-like ATPase, C-terminal domain"/>
    <property type="match status" value="1"/>
</dbReference>
<dbReference type="InterPro" id="IPR011006">
    <property type="entry name" value="CheY-like_superfamily"/>
</dbReference>
<organism evidence="7 8">
    <name type="scientific">Roseibium alexandrii</name>
    <dbReference type="NCBI Taxonomy" id="388408"/>
    <lineage>
        <taxon>Bacteria</taxon>
        <taxon>Pseudomonadati</taxon>
        <taxon>Pseudomonadota</taxon>
        <taxon>Alphaproteobacteria</taxon>
        <taxon>Hyphomicrobiales</taxon>
        <taxon>Stappiaceae</taxon>
        <taxon>Roseibium</taxon>
    </lineage>
</organism>
<dbReference type="SMART" id="SM00091">
    <property type="entry name" value="PAS"/>
    <property type="match status" value="2"/>
</dbReference>
<dbReference type="PROSITE" id="PS50109">
    <property type="entry name" value="HIS_KIN"/>
    <property type="match status" value="1"/>
</dbReference>
<dbReference type="EMBL" id="CXWD01000012">
    <property type="protein sequence ID" value="CTQ72214.1"/>
    <property type="molecule type" value="Genomic_DNA"/>
</dbReference>